<dbReference type="AlphaFoldDB" id="A0A8T0IAU7"/>
<feature type="transmembrane region" description="Helical" evidence="2">
    <location>
        <begin position="101"/>
        <end position="125"/>
    </location>
</feature>
<organism evidence="4 5">
    <name type="scientific">Ceratodon purpureus</name>
    <name type="common">Fire moss</name>
    <name type="synonym">Dicranum purpureum</name>
    <dbReference type="NCBI Taxonomy" id="3225"/>
    <lineage>
        <taxon>Eukaryota</taxon>
        <taxon>Viridiplantae</taxon>
        <taxon>Streptophyta</taxon>
        <taxon>Embryophyta</taxon>
        <taxon>Bryophyta</taxon>
        <taxon>Bryophytina</taxon>
        <taxon>Bryopsida</taxon>
        <taxon>Dicranidae</taxon>
        <taxon>Pseudoditrichales</taxon>
        <taxon>Ditrichaceae</taxon>
        <taxon>Ceratodon</taxon>
    </lineage>
</organism>
<evidence type="ECO:0000256" key="1">
    <source>
        <dbReference type="SAM" id="MobiDB-lite"/>
    </source>
</evidence>
<feature type="compositionally biased region" description="Basic and acidic residues" evidence="1">
    <location>
        <begin position="156"/>
        <end position="187"/>
    </location>
</feature>
<evidence type="ECO:0000256" key="3">
    <source>
        <dbReference type="SAM" id="SignalP"/>
    </source>
</evidence>
<comment type="caution">
    <text evidence="4">The sequence shown here is derived from an EMBL/GenBank/DDBJ whole genome shotgun (WGS) entry which is preliminary data.</text>
</comment>
<feature type="region of interest" description="Disordered" evidence="1">
    <location>
        <begin position="151"/>
        <end position="187"/>
    </location>
</feature>
<sequence>MRITLAIVYMTALCLSLAPISARPHSSLSTDSNLVNTKQVDETTPSPLGTHQDFLNPLAFSLGEERRLLKTSNSSGSKSKSSKSKKSKKIKWSKGRGKATLLGSIVGVSVFIGVFLLCTVFLVVTEKREEDPNWRMRTFLRRKLRRKYTIKSRKAGKGDDMEDMEKPHVEKELPKDGDSDTKKDAPV</sequence>
<feature type="signal peptide" evidence="3">
    <location>
        <begin position="1"/>
        <end position="22"/>
    </location>
</feature>
<keyword evidence="2" id="KW-0812">Transmembrane</keyword>
<feature type="compositionally biased region" description="Low complexity" evidence="1">
    <location>
        <begin position="70"/>
        <end position="79"/>
    </location>
</feature>
<evidence type="ECO:0000313" key="4">
    <source>
        <dbReference type="EMBL" id="KAG0580057.1"/>
    </source>
</evidence>
<feature type="compositionally biased region" description="Polar residues" evidence="1">
    <location>
        <begin position="27"/>
        <end position="49"/>
    </location>
</feature>
<feature type="chain" id="PRO_5035786868" description="Transmembrane protein" evidence="3">
    <location>
        <begin position="23"/>
        <end position="187"/>
    </location>
</feature>
<feature type="region of interest" description="Disordered" evidence="1">
    <location>
        <begin position="27"/>
        <end position="51"/>
    </location>
</feature>
<evidence type="ECO:0008006" key="6">
    <source>
        <dbReference type="Google" id="ProtNLM"/>
    </source>
</evidence>
<accession>A0A8T0IAU7</accession>
<reference evidence="4" key="1">
    <citation type="submission" date="2020-06" db="EMBL/GenBank/DDBJ databases">
        <title>WGS assembly of Ceratodon purpureus strain R40.</title>
        <authorList>
            <person name="Carey S.B."/>
            <person name="Jenkins J."/>
            <person name="Shu S."/>
            <person name="Lovell J.T."/>
            <person name="Sreedasyam A."/>
            <person name="Maumus F."/>
            <person name="Tiley G.P."/>
            <person name="Fernandez-Pozo N."/>
            <person name="Barry K."/>
            <person name="Chen C."/>
            <person name="Wang M."/>
            <person name="Lipzen A."/>
            <person name="Daum C."/>
            <person name="Saski C.A."/>
            <person name="Payton A.C."/>
            <person name="Mcbreen J.C."/>
            <person name="Conrad R.E."/>
            <person name="Kollar L.M."/>
            <person name="Olsson S."/>
            <person name="Huttunen S."/>
            <person name="Landis J.B."/>
            <person name="Wickett N.J."/>
            <person name="Johnson M.G."/>
            <person name="Rensing S.A."/>
            <person name="Grimwood J."/>
            <person name="Schmutz J."/>
            <person name="Mcdaniel S.F."/>
        </authorList>
    </citation>
    <scope>NUCLEOTIDE SEQUENCE</scope>
    <source>
        <strain evidence="4">R40</strain>
    </source>
</reference>
<keyword evidence="2" id="KW-1133">Transmembrane helix</keyword>
<keyword evidence="5" id="KW-1185">Reference proteome</keyword>
<dbReference type="EMBL" id="CM026424">
    <property type="protein sequence ID" value="KAG0580057.1"/>
    <property type="molecule type" value="Genomic_DNA"/>
</dbReference>
<protein>
    <recommendedName>
        <fullName evidence="6">Transmembrane protein</fullName>
    </recommendedName>
</protein>
<keyword evidence="2" id="KW-0472">Membrane</keyword>
<feature type="compositionally biased region" description="Basic residues" evidence="1">
    <location>
        <begin position="80"/>
        <end position="91"/>
    </location>
</feature>
<evidence type="ECO:0000256" key="2">
    <source>
        <dbReference type="SAM" id="Phobius"/>
    </source>
</evidence>
<evidence type="ECO:0000313" key="5">
    <source>
        <dbReference type="Proteomes" id="UP000822688"/>
    </source>
</evidence>
<feature type="region of interest" description="Disordered" evidence="1">
    <location>
        <begin position="70"/>
        <end position="91"/>
    </location>
</feature>
<gene>
    <name evidence="4" type="ORF">KC19_4G144100</name>
</gene>
<proteinExistence type="predicted"/>
<dbReference type="Proteomes" id="UP000822688">
    <property type="component" value="Chromosome 4"/>
</dbReference>
<keyword evidence="3" id="KW-0732">Signal</keyword>
<name>A0A8T0IAU7_CERPU</name>